<dbReference type="GO" id="GO:0009279">
    <property type="term" value="C:cell outer membrane"/>
    <property type="evidence" value="ECO:0007669"/>
    <property type="project" value="TreeGrafter"/>
</dbReference>
<feature type="transmembrane region" description="Helical" evidence="1">
    <location>
        <begin position="12"/>
        <end position="29"/>
    </location>
</feature>
<feature type="domain" description="LPS-assembly protein LptD central" evidence="2">
    <location>
        <begin position="278"/>
        <end position="750"/>
    </location>
</feature>
<organism evidence="3 4">
    <name type="scientific">Hanamia caeni</name>
    <dbReference type="NCBI Taxonomy" id="2294116"/>
    <lineage>
        <taxon>Bacteria</taxon>
        <taxon>Pseudomonadati</taxon>
        <taxon>Bacteroidota</taxon>
        <taxon>Chitinophagia</taxon>
        <taxon>Chitinophagales</taxon>
        <taxon>Chitinophagaceae</taxon>
        <taxon>Hanamia</taxon>
    </lineage>
</organism>
<keyword evidence="1" id="KW-0812">Transmembrane</keyword>
<evidence type="ECO:0000259" key="2">
    <source>
        <dbReference type="Pfam" id="PF19838"/>
    </source>
</evidence>
<sequence length="947" mass="106747">MLNRNEFRSQNILPFVFTAFLLVCLYSTVKSSDLNSKKKYPVSATGNYNDSELITSKKNHFSVAKKQKFLLDSVPSAGNNLIDSVPSKITDSTDSILEKKNVDSLHTQVPDSLKKKDTIPYHLAKNALESPLDYSAEDSMVIDVKNKTVTLYGNKVTTNYKENKLTGPVIAFDEASGDIIASSKKDSTGKTVAFPTYKSSDFISQSDSIRFNMKTGKGLTKGTYTQQGEMYVYGKVIKKVSPDVFYALKGRFTTCNLDTPHFAFIANKIKFINNKVAISGPVHPEFEGVPIPIYFPFGIYPLNQGRHSGFLAPNFTVNEQKGLGLEGIGYYKVISDNWDIVVRTDIYSYGGWALHFNPRYSKRYHYGGNFSLDIQNFNYNFKGDPDFSKNRSFHISWSHSADTKSRPGVTFSANVNAGTSSFNSQVPNNPTVNYQNQLYSSIAFSKSWQDLPFNLTLSANHNQNTQLKEFNINLPTLGFTMTTIYPFRRKDAVGELKWYENLGIGYNLDAKNQFSFSDSTGHPRLSEQIMNNLQWGAHHRVPISLSLPQMGVFQLSPSVSYDETWYQSKVALSWDSTFRKLDTSVDKGFYTARQMSFGLSISTRIFGMITSKSKNSFIQAIRHEIRPTFGISYQPDFNRRNYYTSIIDTTGRKEILPYFPTTYNLNGPYTNGRFGGFNFGLENNLSMKVRDKKDTGNALKKISLIDAFSINGSYNFFPVDFRHFSNISASASTNLFNKINLTTSANFDPYEVDSTGRDKDLLVWKRKPISLGRLTNWNLSLSSSFQGGNKKTGEKAGVKPDENAADQALYGQDQYNSDLAYIRNNPGEFADFNIPWSVNLSFALSYLKSFDVKSQSFIGAFTQNMQFGGTLNITPKWQMGMQGYLNISSGKIEPLSMSISRDLHCWQMSISITPLGLYRYYSINISPKSPILRDLKINRTRSFNTGL</sequence>
<evidence type="ECO:0000256" key="1">
    <source>
        <dbReference type="SAM" id="Phobius"/>
    </source>
</evidence>
<dbReference type="GO" id="GO:1990351">
    <property type="term" value="C:transporter complex"/>
    <property type="evidence" value="ECO:0007669"/>
    <property type="project" value="TreeGrafter"/>
</dbReference>
<protein>
    <submittedName>
        <fullName evidence="3">LPS-assembly protein LptD</fullName>
    </submittedName>
</protein>
<gene>
    <name evidence="3" type="ORF">EFY79_14395</name>
</gene>
<accession>A0A3M9NAQ8</accession>
<keyword evidence="1" id="KW-1133">Transmembrane helix</keyword>
<dbReference type="PANTHER" id="PTHR30189">
    <property type="entry name" value="LPS-ASSEMBLY PROTEIN"/>
    <property type="match status" value="1"/>
</dbReference>
<proteinExistence type="predicted"/>
<keyword evidence="1" id="KW-0472">Membrane</keyword>
<evidence type="ECO:0000313" key="3">
    <source>
        <dbReference type="EMBL" id="RNI34864.1"/>
    </source>
</evidence>
<dbReference type="AlphaFoldDB" id="A0A3M9NAQ8"/>
<evidence type="ECO:0000313" key="4">
    <source>
        <dbReference type="Proteomes" id="UP000267223"/>
    </source>
</evidence>
<dbReference type="InterPro" id="IPR045659">
    <property type="entry name" value="LptD_2"/>
</dbReference>
<keyword evidence="4" id="KW-1185">Reference proteome</keyword>
<dbReference type="InterPro" id="IPR050218">
    <property type="entry name" value="LptD"/>
</dbReference>
<dbReference type="Pfam" id="PF19838">
    <property type="entry name" value="LptD_2"/>
    <property type="match status" value="1"/>
</dbReference>
<dbReference type="Proteomes" id="UP000267223">
    <property type="component" value="Unassembled WGS sequence"/>
</dbReference>
<dbReference type="EMBL" id="RJJR01000012">
    <property type="protein sequence ID" value="RNI34864.1"/>
    <property type="molecule type" value="Genomic_DNA"/>
</dbReference>
<name>A0A3M9NAQ8_9BACT</name>
<dbReference type="PANTHER" id="PTHR30189:SF1">
    <property type="entry name" value="LPS-ASSEMBLY PROTEIN LPTD"/>
    <property type="match status" value="1"/>
</dbReference>
<comment type="caution">
    <text evidence="3">The sequence shown here is derived from an EMBL/GenBank/DDBJ whole genome shotgun (WGS) entry which is preliminary data.</text>
</comment>
<reference evidence="3 4" key="1">
    <citation type="submission" date="2018-11" db="EMBL/GenBank/DDBJ databases">
        <title>Draft genome sequence of Ferruginibacter sp. BO-59.</title>
        <authorList>
            <person name="Im W.T."/>
        </authorList>
    </citation>
    <scope>NUCLEOTIDE SEQUENCE [LARGE SCALE GENOMIC DNA]</scope>
    <source>
        <strain evidence="3 4">BO-59</strain>
    </source>
</reference>